<evidence type="ECO:0000313" key="2">
    <source>
        <dbReference type="EMBL" id="PIM95770.1"/>
    </source>
</evidence>
<dbReference type="EMBL" id="NXGP01000043">
    <property type="protein sequence ID" value="PIM95770.1"/>
    <property type="molecule type" value="Genomic_DNA"/>
</dbReference>
<proteinExistence type="predicted"/>
<dbReference type="Pfam" id="PF00766">
    <property type="entry name" value="ETF_alpha"/>
    <property type="match status" value="1"/>
</dbReference>
<feature type="domain" description="Electron transfer flavoprotein alpha subunit C-terminal" evidence="1">
    <location>
        <begin position="199"/>
        <end position="280"/>
    </location>
</feature>
<dbReference type="SUPFAM" id="SSF52402">
    <property type="entry name" value="Adenine nucleotide alpha hydrolases-like"/>
    <property type="match status" value="1"/>
</dbReference>
<gene>
    <name evidence="2" type="primary">etfA</name>
    <name evidence="2" type="ORF">trycra_75</name>
</gene>
<dbReference type="InterPro" id="IPR014731">
    <property type="entry name" value="ETF_asu_C"/>
</dbReference>
<dbReference type="Proteomes" id="UP000228979">
    <property type="component" value="Unassembled WGS sequence"/>
</dbReference>
<comment type="caution">
    <text evidence="2">The sequence shown here is derived from an EMBL/GenBank/DDBJ whole genome shotgun (WGS) entry which is preliminary data.</text>
</comment>
<keyword evidence="3" id="KW-1185">Reference proteome</keyword>
<evidence type="ECO:0000259" key="1">
    <source>
        <dbReference type="Pfam" id="PF00766"/>
    </source>
</evidence>
<dbReference type="PANTHER" id="PTHR43153:SF1">
    <property type="entry name" value="ELECTRON TRANSFER FLAVOPROTEIN SUBUNIT ALPHA, MITOCHONDRIAL"/>
    <property type="match status" value="1"/>
</dbReference>
<reference evidence="2" key="1">
    <citation type="submission" date="2017-09" db="EMBL/GenBank/DDBJ databases">
        <authorList>
            <person name="Campbell M.A."/>
            <person name="Lukasik P."/>
            <person name="Simon C."/>
            <person name="McCutcheon J.P."/>
        </authorList>
    </citation>
    <scope>NUCLEOTIDE SEQUENCE [LARGE SCALE GENOMIC DNA]</scope>
    <source>
        <strain evidence="2">TRYCRA</strain>
    </source>
</reference>
<dbReference type="Gene3D" id="3.40.50.620">
    <property type="entry name" value="HUPs"/>
    <property type="match status" value="1"/>
</dbReference>
<dbReference type="SUPFAM" id="SSF52467">
    <property type="entry name" value="DHS-like NAD/FAD-binding domain"/>
    <property type="match status" value="1"/>
</dbReference>
<dbReference type="PANTHER" id="PTHR43153">
    <property type="entry name" value="ELECTRON TRANSFER FLAVOPROTEIN ALPHA"/>
    <property type="match status" value="1"/>
</dbReference>
<organism evidence="2 3">
    <name type="scientific">Candidatus Hodgkinia cicadicola</name>
    <dbReference type="NCBI Taxonomy" id="573658"/>
    <lineage>
        <taxon>Bacteria</taxon>
        <taxon>Pseudomonadati</taxon>
        <taxon>Pseudomonadota</taxon>
        <taxon>Alphaproteobacteria</taxon>
        <taxon>Hyphomicrobiales</taxon>
        <taxon>Candidatus Hodgkinia</taxon>
    </lineage>
</organism>
<sequence>MVKALVILEAVNNRFTLTDQRLIDFALRICQTVDVLAINCNARTIDLLKGVNVAFVFASGRPIDILKDNYNLSIAVAGISLKYNVVLVDNDSILYHILCRAGAIINRCVVSRVYDIIANNVFARTVYDGRIVQHVSFIGFKPWLLSVKLFYPIIVHNYPKVQSNSSTRVQIISYYRSSRIKTLSCSKRKSEWYKLNLPKLTEADIVIAGGKSFGTSENFKRWLLPLAIKLGAAIGATHGAVESGCAPSEIEIGSNGKVISPKLYIAFGISGSDQHLVGINYSKIIVAINKDIDAPILCFSDYAIISDMYKAITEITTWLHKPTTRSIASLIDGLRKKSNW</sequence>
<protein>
    <submittedName>
        <fullName evidence="2">Electron transfer flavoprotein large subunit</fullName>
    </submittedName>
</protein>
<evidence type="ECO:0000313" key="3">
    <source>
        <dbReference type="Proteomes" id="UP000228979"/>
    </source>
</evidence>
<dbReference type="InterPro" id="IPR014729">
    <property type="entry name" value="Rossmann-like_a/b/a_fold"/>
</dbReference>
<accession>A0ABX4MGH3</accession>
<dbReference type="InterPro" id="IPR029035">
    <property type="entry name" value="DHS-like_NAD/FAD-binding_dom"/>
</dbReference>
<dbReference type="InterPro" id="IPR001308">
    <property type="entry name" value="ETF_a/FixB"/>
</dbReference>
<name>A0ABX4MGH3_9HYPH</name>
<dbReference type="Gene3D" id="3.40.50.1220">
    <property type="entry name" value="TPP-binding domain"/>
    <property type="match status" value="1"/>
</dbReference>